<keyword evidence="2" id="KW-1185">Reference proteome</keyword>
<reference evidence="1 2" key="2">
    <citation type="submission" date="2020-06" db="EMBL/GenBank/DDBJ databases">
        <title>Halomonas songnenensis sp. nov., a moderately halophilic bacterium isolated from saline and alkaline soils.</title>
        <authorList>
            <person name="Jiang J."/>
            <person name="Pan Y."/>
        </authorList>
    </citation>
    <scope>NUCLEOTIDE SEQUENCE [LARGE SCALE GENOMIC DNA]</scope>
    <source>
        <strain evidence="1 2">TBZ9</strain>
    </source>
</reference>
<dbReference type="EMBL" id="JABFHI010000002">
    <property type="protein sequence ID" value="NOG31284.1"/>
    <property type="molecule type" value="Genomic_DNA"/>
</dbReference>
<accession>A0A7Y3TWE0</accession>
<dbReference type="AlphaFoldDB" id="A0A7Y3TWE0"/>
<gene>
    <name evidence="1" type="ORF">HLB35_05005</name>
</gene>
<dbReference type="RefSeq" id="WP_171701755.1">
    <property type="nucleotide sequence ID" value="NZ_JABFHI010000002.1"/>
</dbReference>
<reference evidence="1 2" key="1">
    <citation type="submission" date="2020-05" db="EMBL/GenBank/DDBJ databases">
        <authorList>
            <person name="Ruan W."/>
            <person name="Jeon C.O."/>
            <person name="Chun B.H."/>
        </authorList>
    </citation>
    <scope>NUCLEOTIDE SEQUENCE [LARGE SCALE GENOMIC DNA]</scope>
    <source>
        <strain evidence="1 2">TBZ9</strain>
    </source>
</reference>
<comment type="caution">
    <text evidence="1">The sequence shown here is derived from an EMBL/GenBank/DDBJ whole genome shotgun (WGS) entry which is preliminary data.</text>
</comment>
<organism evidence="1 2">
    <name type="scientific">Vreelandella azerica</name>
    <dbReference type="NCBI Taxonomy" id="2732867"/>
    <lineage>
        <taxon>Bacteria</taxon>
        <taxon>Pseudomonadati</taxon>
        <taxon>Pseudomonadota</taxon>
        <taxon>Gammaproteobacteria</taxon>
        <taxon>Oceanospirillales</taxon>
        <taxon>Halomonadaceae</taxon>
        <taxon>Vreelandella</taxon>
    </lineage>
</organism>
<dbReference type="Proteomes" id="UP000588806">
    <property type="component" value="Unassembled WGS sequence"/>
</dbReference>
<proteinExistence type="predicted"/>
<evidence type="ECO:0000313" key="2">
    <source>
        <dbReference type="Proteomes" id="UP000588806"/>
    </source>
</evidence>
<evidence type="ECO:0000313" key="1">
    <source>
        <dbReference type="EMBL" id="NOG31284.1"/>
    </source>
</evidence>
<sequence length="106" mass="12008">MKVFKPEWQCTFSVNEGAEESANWKEKVAWRLRGMADWLDSGGRTLKVAYNVTPAVSQDEVDTCLGKGFELTQQLLTQLAHQQACEDVMRHAKAELYDEQPSVQGF</sequence>
<name>A0A7Y3TWE0_9GAMM</name>
<protein>
    <submittedName>
        <fullName evidence="1">Uncharacterized protein</fullName>
    </submittedName>
</protein>